<dbReference type="PROSITE" id="PS00428">
    <property type="entry name" value="FTSW_RODA_SPOVE"/>
    <property type="match status" value="1"/>
</dbReference>
<keyword evidence="13" id="KW-1185">Reference proteome</keyword>
<dbReference type="Proteomes" id="UP000838100">
    <property type="component" value="Unassembled WGS sequence"/>
</dbReference>
<evidence type="ECO:0000313" key="12">
    <source>
        <dbReference type="EMBL" id="CAH0992434.1"/>
    </source>
</evidence>
<keyword evidence="3 11" id="KW-0328">Glycosyltransferase</keyword>
<evidence type="ECO:0000256" key="6">
    <source>
        <dbReference type="ARBA" id="ARBA00022960"/>
    </source>
</evidence>
<feature type="transmembrane region" description="Helical" evidence="11">
    <location>
        <begin position="198"/>
        <end position="216"/>
    </location>
</feature>
<keyword evidence="8 11" id="KW-1133">Transmembrane helix</keyword>
<sequence>MANSDFVRQISAGDGINVGGQNSLLAKLHIDLQLLVLLLLISGGGLFVLYSGSGGDIVNVKRQAVFFAVAYVGMFIVAQFSVNFYRQVAPFAYVGCLGLLVAVIFVGVGAKGAQRWLDLGVTRFQPSEVVKLVVPMTVAWYLSSRPLPPRFSHVIVSLVVIFVPTLLIAKQPDLGTSILIASSGLFILFFAGLSWRYVIVALAIVAGSAYPAWNFVLHGYQKQRILTLFNPEADRLGAGWNIIQSKTAIGSGGWGGKGWLDGTQSHLSFLPESHTDFIIAVLAEEFGLRGVLVLMGLYLLIIAKGLHIGYMAQDTFGRLLAGSITLTFFVYVLVNMGMVSGLLPVVGVPLPLVSQGGTALVTLLAGFGVLMAISTEKKRLTH</sequence>
<comment type="pathway">
    <text evidence="11">Cell wall biogenesis; peptidoglycan biosynthesis.</text>
</comment>
<dbReference type="HAMAP" id="MF_02079">
    <property type="entry name" value="PGT_RodA"/>
    <property type="match status" value="1"/>
</dbReference>
<dbReference type="Pfam" id="PF01098">
    <property type="entry name" value="FTSW_RODA_SPOVE"/>
    <property type="match status" value="1"/>
</dbReference>
<keyword evidence="5 11" id="KW-0812">Transmembrane</keyword>
<evidence type="ECO:0000313" key="13">
    <source>
        <dbReference type="Proteomes" id="UP000838100"/>
    </source>
</evidence>
<keyword evidence="4 11" id="KW-0808">Transferase</keyword>
<comment type="similarity">
    <text evidence="11">Belongs to the SEDS family. MrdB/RodA subfamily.</text>
</comment>
<evidence type="ECO:0000256" key="4">
    <source>
        <dbReference type="ARBA" id="ARBA00022679"/>
    </source>
</evidence>
<comment type="catalytic activity">
    <reaction evidence="11">
        <text>[GlcNAc-(1-&gt;4)-Mur2Ac(oyl-L-Ala-gamma-D-Glu-L-Lys-D-Ala-D-Ala)](n)-di-trans,octa-cis-undecaprenyl diphosphate + beta-D-GlcNAc-(1-&gt;4)-Mur2Ac(oyl-L-Ala-gamma-D-Glu-L-Lys-D-Ala-D-Ala)-di-trans,octa-cis-undecaprenyl diphosphate = [GlcNAc-(1-&gt;4)-Mur2Ac(oyl-L-Ala-gamma-D-Glu-L-Lys-D-Ala-D-Ala)](n+1)-di-trans,octa-cis-undecaprenyl diphosphate + di-trans,octa-cis-undecaprenyl diphosphate + H(+)</text>
        <dbReference type="Rhea" id="RHEA:23708"/>
        <dbReference type="Rhea" id="RHEA-COMP:9602"/>
        <dbReference type="Rhea" id="RHEA-COMP:9603"/>
        <dbReference type="ChEBI" id="CHEBI:15378"/>
        <dbReference type="ChEBI" id="CHEBI:58405"/>
        <dbReference type="ChEBI" id="CHEBI:60033"/>
        <dbReference type="ChEBI" id="CHEBI:78435"/>
        <dbReference type="EC" id="2.4.99.28"/>
    </reaction>
</comment>
<dbReference type="PANTHER" id="PTHR30474:SF1">
    <property type="entry name" value="PEPTIDOGLYCAN GLYCOSYLTRANSFERASE MRDB"/>
    <property type="match status" value="1"/>
</dbReference>
<feature type="transmembrane region" description="Helical" evidence="11">
    <location>
        <begin position="286"/>
        <end position="307"/>
    </location>
</feature>
<feature type="transmembrane region" description="Helical" evidence="11">
    <location>
        <begin position="319"/>
        <end position="346"/>
    </location>
</feature>
<evidence type="ECO:0000256" key="5">
    <source>
        <dbReference type="ARBA" id="ARBA00022692"/>
    </source>
</evidence>
<evidence type="ECO:0000256" key="7">
    <source>
        <dbReference type="ARBA" id="ARBA00022984"/>
    </source>
</evidence>
<feature type="transmembrane region" description="Helical" evidence="11">
    <location>
        <begin position="352"/>
        <end position="373"/>
    </location>
</feature>
<feature type="transmembrane region" description="Helical" evidence="11">
    <location>
        <begin position="151"/>
        <end position="168"/>
    </location>
</feature>
<gene>
    <name evidence="11 12" type="primary">mrdB</name>
    <name evidence="11" type="synonym">rodA</name>
    <name evidence="12" type="ORF">SIN8267_02554</name>
</gene>
<keyword evidence="6 11" id="KW-0133">Cell shape</keyword>
<dbReference type="EMBL" id="CAKLPX010000003">
    <property type="protein sequence ID" value="CAH0992434.1"/>
    <property type="molecule type" value="Genomic_DNA"/>
</dbReference>
<feature type="transmembrane region" description="Helical" evidence="11">
    <location>
        <begin position="64"/>
        <end position="85"/>
    </location>
</feature>
<dbReference type="InterPro" id="IPR011923">
    <property type="entry name" value="RodA/MrdB"/>
</dbReference>
<feature type="transmembrane region" description="Helical" evidence="11">
    <location>
        <begin position="174"/>
        <end position="191"/>
    </location>
</feature>
<feature type="transmembrane region" description="Helical" evidence="11">
    <location>
        <begin position="91"/>
        <end position="110"/>
    </location>
</feature>
<name>A0ABM9AHB0_9GAMM</name>
<dbReference type="NCBIfam" id="TIGR02210">
    <property type="entry name" value="rodA_shape"/>
    <property type="match status" value="1"/>
</dbReference>
<evidence type="ECO:0000256" key="2">
    <source>
        <dbReference type="ARBA" id="ARBA00022475"/>
    </source>
</evidence>
<keyword evidence="11" id="KW-0997">Cell inner membrane</keyword>
<keyword evidence="2 11" id="KW-1003">Cell membrane</keyword>
<comment type="function">
    <text evidence="11">Peptidoglycan polymerase that is essential for cell wall elongation.</text>
</comment>
<dbReference type="EC" id="2.4.99.28" evidence="11"/>
<evidence type="ECO:0000256" key="9">
    <source>
        <dbReference type="ARBA" id="ARBA00023136"/>
    </source>
</evidence>
<evidence type="ECO:0000256" key="8">
    <source>
        <dbReference type="ARBA" id="ARBA00022989"/>
    </source>
</evidence>
<evidence type="ECO:0000256" key="1">
    <source>
        <dbReference type="ARBA" id="ARBA00004141"/>
    </source>
</evidence>
<accession>A0ABM9AHB0</accession>
<feature type="transmembrane region" description="Helical" evidence="11">
    <location>
        <begin position="32"/>
        <end position="52"/>
    </location>
</feature>
<dbReference type="InterPro" id="IPR001182">
    <property type="entry name" value="FtsW/RodA"/>
</dbReference>
<evidence type="ECO:0000256" key="10">
    <source>
        <dbReference type="ARBA" id="ARBA00023316"/>
    </source>
</evidence>
<comment type="caution">
    <text evidence="12">The sequence shown here is derived from an EMBL/GenBank/DDBJ whole genome shotgun (WGS) entry which is preliminary data.</text>
</comment>
<proteinExistence type="inferred from homology"/>
<dbReference type="InterPro" id="IPR018365">
    <property type="entry name" value="Cell_cycle_FtsW-rel_CS"/>
</dbReference>
<comment type="subcellular location">
    <subcellularLocation>
        <location evidence="11">Cell inner membrane</location>
        <topology evidence="11">Multi-pass membrane protein</topology>
    </subcellularLocation>
    <subcellularLocation>
        <location evidence="1">Membrane</location>
        <topology evidence="1">Multi-pass membrane protein</topology>
    </subcellularLocation>
</comment>
<keyword evidence="10 11" id="KW-0961">Cell wall biogenesis/degradation</keyword>
<organism evidence="12 13">
    <name type="scientific">Sinobacterium norvegicum</name>
    <dbReference type="NCBI Taxonomy" id="1641715"/>
    <lineage>
        <taxon>Bacteria</taxon>
        <taxon>Pseudomonadati</taxon>
        <taxon>Pseudomonadota</taxon>
        <taxon>Gammaproteobacteria</taxon>
        <taxon>Cellvibrionales</taxon>
        <taxon>Spongiibacteraceae</taxon>
        <taxon>Sinobacterium</taxon>
    </lineage>
</organism>
<keyword evidence="9 11" id="KW-0472">Membrane</keyword>
<dbReference type="GO" id="GO:0016757">
    <property type="term" value="F:glycosyltransferase activity"/>
    <property type="evidence" value="ECO:0007669"/>
    <property type="project" value="UniProtKB-KW"/>
</dbReference>
<reference evidence="12" key="1">
    <citation type="submission" date="2021-12" db="EMBL/GenBank/DDBJ databases">
        <authorList>
            <person name="Rodrigo-Torres L."/>
            <person name="Arahal R. D."/>
            <person name="Lucena T."/>
        </authorList>
    </citation>
    <scope>NUCLEOTIDE SEQUENCE</scope>
    <source>
        <strain evidence="12">CECT 8267</strain>
    </source>
</reference>
<evidence type="ECO:0000256" key="3">
    <source>
        <dbReference type="ARBA" id="ARBA00022676"/>
    </source>
</evidence>
<dbReference type="RefSeq" id="WP_237445121.1">
    <property type="nucleotide sequence ID" value="NZ_CAKLPX010000003.1"/>
</dbReference>
<keyword evidence="7 11" id="KW-0573">Peptidoglycan synthesis</keyword>
<protein>
    <recommendedName>
        <fullName evidence="11">Peptidoglycan glycosyltransferase MrdB</fullName>
        <shortName evidence="11">PGT</shortName>
        <ecNumber evidence="11">2.4.99.28</ecNumber>
    </recommendedName>
    <alternativeName>
        <fullName evidence="11">Cell elongation protein RodA</fullName>
    </alternativeName>
    <alternativeName>
        <fullName evidence="11">Cell wall polymerase</fullName>
    </alternativeName>
    <alternativeName>
        <fullName evidence="11">Peptidoglycan polymerase</fullName>
        <shortName evidence="11">PG polymerase</shortName>
    </alternativeName>
</protein>
<evidence type="ECO:0000256" key="11">
    <source>
        <dbReference type="HAMAP-Rule" id="MF_02079"/>
    </source>
</evidence>
<dbReference type="PANTHER" id="PTHR30474">
    <property type="entry name" value="CELL CYCLE PROTEIN"/>
    <property type="match status" value="1"/>
</dbReference>